<evidence type="ECO:0000313" key="6">
    <source>
        <dbReference type="EMBL" id="MCB8890319.1"/>
    </source>
</evidence>
<comment type="similarity">
    <text evidence="1">Belongs to the Gfa family.</text>
</comment>
<dbReference type="Proteomes" id="UP001319882">
    <property type="component" value="Unassembled WGS sequence"/>
</dbReference>
<proteinExistence type="inferred from homology"/>
<evidence type="ECO:0000256" key="2">
    <source>
        <dbReference type="ARBA" id="ARBA00022723"/>
    </source>
</evidence>
<name>A0ABS8DVF6_9GAMM</name>
<dbReference type="PROSITE" id="PS51891">
    <property type="entry name" value="CENP_V_GFA"/>
    <property type="match status" value="1"/>
</dbReference>
<protein>
    <submittedName>
        <fullName evidence="6">GFA family protein</fullName>
    </submittedName>
</protein>
<keyword evidence="2" id="KW-0479">Metal-binding</keyword>
<keyword evidence="7" id="KW-1185">Reference proteome</keyword>
<dbReference type="Gene3D" id="3.90.1590.10">
    <property type="entry name" value="glutathione-dependent formaldehyde- activating enzyme (gfa)"/>
    <property type="match status" value="1"/>
</dbReference>
<accession>A0ABS8DVF6</accession>
<dbReference type="InterPro" id="IPR006913">
    <property type="entry name" value="CENP-V/GFA"/>
</dbReference>
<feature type="domain" description="CENP-V/GFA" evidence="5">
    <location>
        <begin position="7"/>
        <end position="120"/>
    </location>
</feature>
<evidence type="ECO:0000313" key="7">
    <source>
        <dbReference type="Proteomes" id="UP001319882"/>
    </source>
</evidence>
<evidence type="ECO:0000259" key="5">
    <source>
        <dbReference type="PROSITE" id="PS51891"/>
    </source>
</evidence>
<keyword evidence="4" id="KW-0456">Lyase</keyword>
<comment type="caution">
    <text evidence="6">The sequence shown here is derived from an EMBL/GenBank/DDBJ whole genome shotgun (WGS) entry which is preliminary data.</text>
</comment>
<sequence>MTTRSELRGQCLCGAVRLTAIPTSLHVDACHCQMCRRWGGGPMMVVECNRNLSFEGQQYIVLFGSSEWAERGFCRQCGTHLFFRLKDLSYCAVPVGLFEGSTAWSFTQQVFIEQKPAYYSFSEKTENLTGEELFAKHSQGS</sequence>
<organism evidence="6 7">
    <name type="scientific">Vreelandella malpeensis</name>
    <dbReference type="NCBI Taxonomy" id="1172368"/>
    <lineage>
        <taxon>Bacteria</taxon>
        <taxon>Pseudomonadati</taxon>
        <taxon>Pseudomonadota</taxon>
        <taxon>Gammaproteobacteria</taxon>
        <taxon>Oceanospirillales</taxon>
        <taxon>Halomonadaceae</taxon>
        <taxon>Vreelandella</taxon>
    </lineage>
</organism>
<evidence type="ECO:0000256" key="4">
    <source>
        <dbReference type="ARBA" id="ARBA00023239"/>
    </source>
</evidence>
<dbReference type="PANTHER" id="PTHR33337">
    <property type="entry name" value="GFA DOMAIN-CONTAINING PROTEIN"/>
    <property type="match status" value="1"/>
</dbReference>
<dbReference type="PANTHER" id="PTHR33337:SF40">
    <property type="entry name" value="CENP-V_GFA DOMAIN-CONTAINING PROTEIN-RELATED"/>
    <property type="match status" value="1"/>
</dbReference>
<evidence type="ECO:0000256" key="3">
    <source>
        <dbReference type="ARBA" id="ARBA00022833"/>
    </source>
</evidence>
<evidence type="ECO:0000256" key="1">
    <source>
        <dbReference type="ARBA" id="ARBA00005495"/>
    </source>
</evidence>
<dbReference type="RefSeq" id="WP_227390988.1">
    <property type="nucleotide sequence ID" value="NZ_JBHSCJ010000008.1"/>
</dbReference>
<reference evidence="6 7" key="1">
    <citation type="journal article" date="2021" name="Sci. Rep.">
        <title>Genome analysis of a halophilic bacterium Halomonas malpeensis YU-PRIM-29(T) reveals its exopolysaccharide and pigment producing capabilities.</title>
        <authorList>
            <person name="Athmika"/>
            <person name="Ghate S.D."/>
            <person name="Arun A.B."/>
            <person name="Rao S.S."/>
            <person name="Kumar S.T.A."/>
            <person name="Kandiyil M.K."/>
            <person name="Saptami K."/>
            <person name="Rekha P.D."/>
        </authorList>
    </citation>
    <scope>NUCLEOTIDE SEQUENCE [LARGE SCALE GENOMIC DNA]</scope>
    <source>
        <strain evidence="7">prim 29</strain>
    </source>
</reference>
<dbReference type="InterPro" id="IPR011057">
    <property type="entry name" value="Mss4-like_sf"/>
</dbReference>
<dbReference type="EMBL" id="WHVL01000006">
    <property type="protein sequence ID" value="MCB8890319.1"/>
    <property type="molecule type" value="Genomic_DNA"/>
</dbReference>
<dbReference type="SUPFAM" id="SSF51316">
    <property type="entry name" value="Mss4-like"/>
    <property type="match status" value="1"/>
</dbReference>
<keyword evidence="3" id="KW-0862">Zinc</keyword>
<dbReference type="Pfam" id="PF04828">
    <property type="entry name" value="GFA"/>
    <property type="match status" value="1"/>
</dbReference>
<gene>
    <name evidence="6" type="ORF">GEV37_14465</name>
</gene>